<dbReference type="AlphaFoldDB" id="A0A5J4JDC5"/>
<evidence type="ECO:0000313" key="3">
    <source>
        <dbReference type="Proteomes" id="UP000391919"/>
    </source>
</evidence>
<keyword evidence="1" id="KW-0472">Membrane</keyword>
<comment type="caution">
    <text evidence="2">The sequence shown here is derived from an EMBL/GenBank/DDBJ whole genome shotgun (WGS) entry which is preliminary data.</text>
</comment>
<keyword evidence="1" id="KW-1133">Transmembrane helix</keyword>
<feature type="transmembrane region" description="Helical" evidence="1">
    <location>
        <begin position="87"/>
        <end position="106"/>
    </location>
</feature>
<evidence type="ECO:0000313" key="2">
    <source>
        <dbReference type="EMBL" id="GER69761.1"/>
    </source>
</evidence>
<feature type="transmembrane region" description="Helical" evidence="1">
    <location>
        <begin position="708"/>
        <end position="727"/>
    </location>
</feature>
<accession>A0A5J4JDC5</accession>
<dbReference type="RefSeq" id="WP_151680262.1">
    <property type="nucleotide sequence ID" value="NZ_BKZP01000003.1"/>
</dbReference>
<organism evidence="2 3">
    <name type="scientific">Weizmannia acidilactici</name>
    <dbReference type="NCBI Taxonomy" id="2607726"/>
    <lineage>
        <taxon>Bacteria</taxon>
        <taxon>Bacillati</taxon>
        <taxon>Bacillota</taxon>
        <taxon>Bacilli</taxon>
        <taxon>Bacillales</taxon>
        <taxon>Bacillaceae</taxon>
        <taxon>Heyndrickxia</taxon>
    </lineage>
</organism>
<dbReference type="EMBL" id="BKZQ01000010">
    <property type="protein sequence ID" value="GER69761.1"/>
    <property type="molecule type" value="Genomic_DNA"/>
</dbReference>
<evidence type="ECO:0008006" key="4">
    <source>
        <dbReference type="Google" id="ProtNLM"/>
    </source>
</evidence>
<name>A0A5J4JDC5_9BACI</name>
<feature type="transmembrane region" description="Helical" evidence="1">
    <location>
        <begin position="165"/>
        <end position="189"/>
    </location>
</feature>
<feature type="transmembrane region" description="Helical" evidence="1">
    <location>
        <begin position="246"/>
        <end position="278"/>
    </location>
</feature>
<evidence type="ECO:0000256" key="1">
    <source>
        <dbReference type="SAM" id="Phobius"/>
    </source>
</evidence>
<feature type="transmembrane region" description="Helical" evidence="1">
    <location>
        <begin position="512"/>
        <end position="533"/>
    </location>
</feature>
<feature type="transmembrane region" description="Helical" evidence="1">
    <location>
        <begin position="416"/>
        <end position="437"/>
    </location>
</feature>
<dbReference type="Proteomes" id="UP000391919">
    <property type="component" value="Unassembled WGS sequence"/>
</dbReference>
<reference evidence="2 3" key="1">
    <citation type="submission" date="2019-09" db="EMBL/GenBank/DDBJ databases">
        <title>Draft genome sequence of Bacillus sp. JC-7.</title>
        <authorList>
            <person name="Tanaka N."/>
            <person name="Shiwa Y."/>
            <person name="Fujita N."/>
            <person name="Tanasupawat S."/>
        </authorList>
    </citation>
    <scope>NUCLEOTIDE SEQUENCE [LARGE SCALE GENOMIC DNA]</scope>
    <source>
        <strain evidence="2 3">JC-7</strain>
    </source>
</reference>
<feature type="transmembrane region" description="Helical" evidence="1">
    <location>
        <begin position="449"/>
        <end position="466"/>
    </location>
</feature>
<feature type="transmembrane region" description="Helical" evidence="1">
    <location>
        <begin position="52"/>
        <end position="75"/>
    </location>
</feature>
<keyword evidence="1" id="KW-0812">Transmembrane</keyword>
<feature type="transmembrane region" description="Helical" evidence="1">
    <location>
        <begin position="285"/>
        <end position="307"/>
    </location>
</feature>
<feature type="transmembrane region" description="Helical" evidence="1">
    <location>
        <begin position="7"/>
        <end position="32"/>
    </location>
</feature>
<keyword evidence="3" id="KW-1185">Reference proteome</keyword>
<proteinExistence type="predicted"/>
<feature type="transmembrane region" description="Helical" evidence="1">
    <location>
        <begin position="201"/>
        <end position="220"/>
    </location>
</feature>
<gene>
    <name evidence="2" type="ORF">BpJC7_10640</name>
</gene>
<sequence>MSVKKISIGLFSIIFTAFCAFITAVSFCIPPLWAKNYYKHFVLPDGNLNISIGQASALLLFAAVAVLFYLGLYRIFSRLAEKWLKRIAAILFAAILVLEAAIIILFRGMQPPEVDGGHIYLEALYMLKHGTLAGNQYYLQLYPNNLPITVARYLLYRYVAFGNPAWFLIVDKLAAAVFLDIGIFFLWLLMVKVSNHKMGNILLVMTITWLPLFLYIPYFYTESLALAFPSMVVYLWYRYSRTWRPVYLLLLGLALAIGCQLRENMVLFIPALLIYMFYVLRPKKVLLCCAAILLTFLPATFAAKAYYGQLGYREDLSIKAPMTHWVVLGLSHEGKYNVPDTKLSESLHTQQTKKQADMALIQKRIEDRGPAGLIKLWAVKAARTFSQGDQAYANYNNHPDHYSAAYRYIYGSQKQMMYFIIQFFHAAALFLLTISGLRFFREKRYDIHLLMQICLFGSYLFFAILWEAEPRYSLLFTPYMIFGSVYGLQELHHFLEAKKLLPEPHRWKLQTAGQLAVAFCLLMMLLACAGLNAKTLTETKGKYQDYVVNQLVQKGKHFALVDAHHNAAQTFTADKPFDRITFTPVHFHGKAKYRISLSQGAGSQQKLVFERTFTNHKKPVNGHDAFLLKKELPGGNRQYTMEIRQLSGNPHARLSIYVNGAGGSFELMDVYKDGQFYQNGKPVPKTDLTFSVSKEIIGPYISRRVYDLLFASAALMLAVYCFSVLPAEESKISSKKIRKVADA</sequence>
<protein>
    <recommendedName>
        <fullName evidence="4">Glycosyltransferase RgtA/B/C/D-like domain-containing protein</fullName>
    </recommendedName>
</protein>